<feature type="domain" description="ATP-grasp" evidence="5">
    <location>
        <begin position="121"/>
        <end position="319"/>
    </location>
</feature>
<evidence type="ECO:0000256" key="4">
    <source>
        <dbReference type="PROSITE-ProRule" id="PRU00409"/>
    </source>
</evidence>
<dbReference type="InterPro" id="IPR011761">
    <property type="entry name" value="ATP-grasp"/>
</dbReference>
<reference evidence="6 7" key="1">
    <citation type="submission" date="2015-06" db="EMBL/GenBank/DDBJ databases">
        <authorList>
            <person name="Ju K.-S."/>
            <person name="Doroghazi J.R."/>
            <person name="Metcalf W.W."/>
        </authorList>
    </citation>
    <scope>NUCLEOTIDE SEQUENCE [LARGE SCALE GENOMIC DNA]</scope>
    <source>
        <strain evidence="6 7">NRRL 3414</strain>
    </source>
</reference>
<proteinExistence type="predicted"/>
<protein>
    <submittedName>
        <fullName evidence="6">Phosphoribosylglycinamide synthetase</fullName>
    </submittedName>
</protein>
<accession>A0A0J8C0Y7</accession>
<name>A0A0J8C0Y7_STRVR</name>
<dbReference type="PATRIC" id="fig|1938.3.peg.6306"/>
<sequence length="423" mass="44828">MAAITQGSAKKSPILVIGSGSLIWREYLLRSISESCDVWLFSAGEATWESPYLVGSTRVDTLDAAATIRAAVELNERLGIRGVLSYDEIRVPVAAAVAEALGLPSGGAEAVVACRDKALTRQKFAAAEVPQPRSYAVSSVEEAAARAASIGYPVVVKPRALAGSMGVALVEDPEALPTAYASTRSAEFSELPRLEDGVLIESFADGPEISIDAACHDGTVYPLFVARKKTGFAPYFEEVGHVVSARDPLLEDPEIVRVLQAAHSALGLSTLMTHTEIRLTSTGPKVIEVNARLGGDLIPYTAQLATGVDYGTVAARLAEGICPTLDELPERTAQIDFLYPVTDLVVDTLEVTEGGLPAEVHRIIPLVGPGRTLRIPPREHVRGRYAVVITVAQTPEACDEARAVAEKHVQLAGTPLDDAPPVV</sequence>
<gene>
    <name evidence="6" type="ORF">ACM01_27795</name>
</gene>
<evidence type="ECO:0000256" key="2">
    <source>
        <dbReference type="ARBA" id="ARBA00022741"/>
    </source>
</evidence>
<keyword evidence="1" id="KW-0436">Ligase</keyword>
<dbReference type="Gene3D" id="3.30.470.20">
    <property type="entry name" value="ATP-grasp fold, B domain"/>
    <property type="match status" value="1"/>
</dbReference>
<dbReference type="GO" id="GO:0016874">
    <property type="term" value="F:ligase activity"/>
    <property type="evidence" value="ECO:0007669"/>
    <property type="project" value="UniProtKB-KW"/>
</dbReference>
<evidence type="ECO:0000313" key="7">
    <source>
        <dbReference type="Proteomes" id="UP000037432"/>
    </source>
</evidence>
<evidence type="ECO:0000313" key="6">
    <source>
        <dbReference type="EMBL" id="KMS71380.1"/>
    </source>
</evidence>
<dbReference type="InterPro" id="IPR052032">
    <property type="entry name" value="ATP-dep_AA_Ligase"/>
</dbReference>
<keyword evidence="2 4" id="KW-0547">Nucleotide-binding</keyword>
<dbReference type="AlphaFoldDB" id="A0A0J8C0Y7"/>
<dbReference type="SUPFAM" id="SSF56059">
    <property type="entry name" value="Glutathione synthetase ATP-binding domain-like"/>
    <property type="match status" value="1"/>
</dbReference>
<dbReference type="PANTHER" id="PTHR43585">
    <property type="entry name" value="FUMIPYRROLE BIOSYNTHESIS PROTEIN C"/>
    <property type="match status" value="1"/>
</dbReference>
<evidence type="ECO:0000256" key="3">
    <source>
        <dbReference type="ARBA" id="ARBA00022840"/>
    </source>
</evidence>
<dbReference type="Proteomes" id="UP000037432">
    <property type="component" value="Unassembled WGS sequence"/>
</dbReference>
<evidence type="ECO:0000256" key="1">
    <source>
        <dbReference type="ARBA" id="ARBA00022598"/>
    </source>
</evidence>
<dbReference type="GO" id="GO:0046872">
    <property type="term" value="F:metal ion binding"/>
    <property type="evidence" value="ECO:0007669"/>
    <property type="project" value="InterPro"/>
</dbReference>
<dbReference type="SMART" id="SM01209">
    <property type="entry name" value="GARS_A"/>
    <property type="match status" value="1"/>
</dbReference>
<dbReference type="PANTHER" id="PTHR43585:SF2">
    <property type="entry name" value="ATP-GRASP ENZYME FSQD"/>
    <property type="match status" value="1"/>
</dbReference>
<comment type="caution">
    <text evidence="6">The sequence shown here is derived from an EMBL/GenBank/DDBJ whole genome shotgun (WGS) entry which is preliminary data.</text>
</comment>
<organism evidence="6 7">
    <name type="scientific">Streptomyces viridochromogenes</name>
    <dbReference type="NCBI Taxonomy" id="1938"/>
    <lineage>
        <taxon>Bacteria</taxon>
        <taxon>Bacillati</taxon>
        <taxon>Actinomycetota</taxon>
        <taxon>Actinomycetes</taxon>
        <taxon>Kitasatosporales</taxon>
        <taxon>Streptomycetaceae</taxon>
        <taxon>Streptomyces</taxon>
    </lineage>
</organism>
<dbReference type="EMBL" id="LFNT01000037">
    <property type="protein sequence ID" value="KMS71380.1"/>
    <property type="molecule type" value="Genomic_DNA"/>
</dbReference>
<dbReference type="GO" id="GO:0005524">
    <property type="term" value="F:ATP binding"/>
    <property type="evidence" value="ECO:0007669"/>
    <property type="project" value="UniProtKB-UniRule"/>
</dbReference>
<dbReference type="Pfam" id="PF13535">
    <property type="entry name" value="ATP-grasp_4"/>
    <property type="match status" value="1"/>
</dbReference>
<evidence type="ECO:0000259" key="5">
    <source>
        <dbReference type="PROSITE" id="PS50975"/>
    </source>
</evidence>
<dbReference type="PROSITE" id="PS50975">
    <property type="entry name" value="ATP_GRASP"/>
    <property type="match status" value="1"/>
</dbReference>
<dbReference type="Gene3D" id="3.40.50.20">
    <property type="match status" value="1"/>
</dbReference>
<keyword evidence="3 4" id="KW-0067">ATP-binding</keyword>